<sequence>MPNRTPISLVELLQRVSFNFTRILRQSGVTQLSDYIDKTPVGEYHDYPFLTSLVDILIVWIELPYSDDGTHLFWEGFGCGGPVYPSYRNGGSSIDPRSFDRAKIVRLALM</sequence>
<organism evidence="1 2">
    <name type="scientific">Araneus ventricosus</name>
    <name type="common">Orbweaver spider</name>
    <name type="synonym">Epeira ventricosa</name>
    <dbReference type="NCBI Taxonomy" id="182803"/>
    <lineage>
        <taxon>Eukaryota</taxon>
        <taxon>Metazoa</taxon>
        <taxon>Ecdysozoa</taxon>
        <taxon>Arthropoda</taxon>
        <taxon>Chelicerata</taxon>
        <taxon>Arachnida</taxon>
        <taxon>Araneae</taxon>
        <taxon>Araneomorphae</taxon>
        <taxon>Entelegynae</taxon>
        <taxon>Araneoidea</taxon>
        <taxon>Araneidae</taxon>
        <taxon>Araneus</taxon>
    </lineage>
</organism>
<evidence type="ECO:0000313" key="2">
    <source>
        <dbReference type="Proteomes" id="UP000499080"/>
    </source>
</evidence>
<dbReference type="EMBL" id="BGPR01000244">
    <property type="protein sequence ID" value="GBM07577.1"/>
    <property type="molecule type" value="Genomic_DNA"/>
</dbReference>
<keyword evidence="2" id="KW-1185">Reference proteome</keyword>
<dbReference type="AlphaFoldDB" id="A0A4Y2CUU4"/>
<gene>
    <name evidence="1" type="ORF">AVEN_230017_1</name>
</gene>
<evidence type="ECO:0000313" key="1">
    <source>
        <dbReference type="EMBL" id="GBM07577.1"/>
    </source>
</evidence>
<dbReference type="Proteomes" id="UP000499080">
    <property type="component" value="Unassembled WGS sequence"/>
</dbReference>
<accession>A0A4Y2CUU4</accession>
<name>A0A4Y2CUU4_ARAVE</name>
<proteinExistence type="predicted"/>
<comment type="caution">
    <text evidence="1">The sequence shown here is derived from an EMBL/GenBank/DDBJ whole genome shotgun (WGS) entry which is preliminary data.</text>
</comment>
<reference evidence="1 2" key="1">
    <citation type="journal article" date="2019" name="Sci. Rep.">
        <title>Orb-weaving spider Araneus ventricosus genome elucidates the spidroin gene catalogue.</title>
        <authorList>
            <person name="Kono N."/>
            <person name="Nakamura H."/>
            <person name="Ohtoshi R."/>
            <person name="Moran D.A.P."/>
            <person name="Shinohara A."/>
            <person name="Yoshida Y."/>
            <person name="Fujiwara M."/>
            <person name="Mori M."/>
            <person name="Tomita M."/>
            <person name="Arakawa K."/>
        </authorList>
    </citation>
    <scope>NUCLEOTIDE SEQUENCE [LARGE SCALE GENOMIC DNA]</scope>
</reference>
<protein>
    <submittedName>
        <fullName evidence="1">Uncharacterized protein</fullName>
    </submittedName>
</protein>